<name>A0A154IGX5_RHILE</name>
<accession>A0A154IGX5</accession>
<dbReference type="InterPro" id="IPR029044">
    <property type="entry name" value="Nucleotide-diphossugar_trans"/>
</dbReference>
<comment type="caution">
    <text evidence="6">The sequence shown here is derived from an EMBL/GenBank/DDBJ whole genome shotgun (WGS) entry which is preliminary data.</text>
</comment>
<keyword evidence="4" id="KW-0472">Membrane</keyword>
<proteinExistence type="inferred from homology"/>
<dbReference type="SUPFAM" id="SSF53448">
    <property type="entry name" value="Nucleotide-diphospho-sugar transferases"/>
    <property type="match status" value="1"/>
</dbReference>
<dbReference type="GO" id="GO:0016757">
    <property type="term" value="F:glycosyltransferase activity"/>
    <property type="evidence" value="ECO:0007669"/>
    <property type="project" value="UniProtKB-KW"/>
</dbReference>
<dbReference type="RefSeq" id="WP_062942682.1">
    <property type="nucleotide sequence ID" value="NZ_CP171844.1"/>
</dbReference>
<keyword evidence="2" id="KW-0328">Glycosyltransferase</keyword>
<evidence type="ECO:0000256" key="2">
    <source>
        <dbReference type="ARBA" id="ARBA00022676"/>
    </source>
</evidence>
<sequence>MDNFQHPVPGNLTTAIVICCYSDKRWDILNKAIEAAARQVPAADEIVVIVDHNPALALRLRAKRFETPVRIVENIHPPGLSGARNTGISVSRGEVILFLDDDAVSDQDLLATLVRQLEDPSVLGAVSAIRPLWETDRPSWFPDEFLWTLGCTYRGLHPGPVRNLIGASMCIRRNVFDHTGGFDSGLGRTAKALPLGCEETELCIRATKALPHGRFVFEPSSGSDHAIPADRATWKYFLHRCWAEGLSKASLSLIAGSGEALASEKTYMTRTLPQGVMRGFADMLLGQPSGLLRAVALGAGLAATAAGFALGRTRAALTRPFTSVPARALEPVE</sequence>
<dbReference type="PANTHER" id="PTHR43179">
    <property type="entry name" value="RHAMNOSYLTRANSFERASE WBBL"/>
    <property type="match status" value="1"/>
</dbReference>
<evidence type="ECO:0000256" key="4">
    <source>
        <dbReference type="SAM" id="Phobius"/>
    </source>
</evidence>
<dbReference type="InterPro" id="IPR001173">
    <property type="entry name" value="Glyco_trans_2-like"/>
</dbReference>
<dbReference type="Gene3D" id="3.90.550.10">
    <property type="entry name" value="Spore Coat Polysaccharide Biosynthesis Protein SpsA, Chain A"/>
    <property type="match status" value="1"/>
</dbReference>
<dbReference type="Pfam" id="PF00535">
    <property type="entry name" value="Glycos_transf_2"/>
    <property type="match status" value="1"/>
</dbReference>
<keyword evidence="4" id="KW-1133">Transmembrane helix</keyword>
<dbReference type="AlphaFoldDB" id="A0A154IGX5"/>
<keyword evidence="3" id="KW-0808">Transferase</keyword>
<evidence type="ECO:0000256" key="1">
    <source>
        <dbReference type="ARBA" id="ARBA00006739"/>
    </source>
</evidence>
<reference evidence="6" key="1">
    <citation type="submission" date="2016-03" db="EMBL/GenBank/DDBJ databases">
        <title>Microsymbionts genomes from the relict species Vavilovia formosa.</title>
        <authorList>
            <person name="Chirak E."/>
            <person name="Kimeklis A."/>
            <person name="Kopat V."/>
            <person name="Andronov E."/>
        </authorList>
    </citation>
    <scope>NUCLEOTIDE SEQUENCE [LARGE SCALE GENOMIC DNA]</scope>
    <source>
        <strain evidence="6">Vaf12</strain>
    </source>
</reference>
<gene>
    <name evidence="6" type="ORF">A4A59_21380</name>
</gene>
<comment type="similarity">
    <text evidence="1">Belongs to the glycosyltransferase 2 family.</text>
</comment>
<feature type="domain" description="Glycosyltransferase 2-like" evidence="5">
    <location>
        <begin position="16"/>
        <end position="176"/>
    </location>
</feature>
<evidence type="ECO:0000259" key="5">
    <source>
        <dbReference type="Pfam" id="PF00535"/>
    </source>
</evidence>
<dbReference type="EMBL" id="LVYU01000100">
    <property type="protein sequence ID" value="KZA99792.1"/>
    <property type="molecule type" value="Genomic_DNA"/>
</dbReference>
<organism evidence="6">
    <name type="scientific">Rhizobium leguminosarum</name>
    <dbReference type="NCBI Taxonomy" id="384"/>
    <lineage>
        <taxon>Bacteria</taxon>
        <taxon>Pseudomonadati</taxon>
        <taxon>Pseudomonadota</taxon>
        <taxon>Alphaproteobacteria</taxon>
        <taxon>Hyphomicrobiales</taxon>
        <taxon>Rhizobiaceae</taxon>
        <taxon>Rhizobium/Agrobacterium group</taxon>
        <taxon>Rhizobium</taxon>
    </lineage>
</organism>
<dbReference type="PANTHER" id="PTHR43179:SF12">
    <property type="entry name" value="GALACTOFURANOSYLTRANSFERASE GLFT2"/>
    <property type="match status" value="1"/>
</dbReference>
<keyword evidence="4" id="KW-0812">Transmembrane</keyword>
<evidence type="ECO:0000256" key="3">
    <source>
        <dbReference type="ARBA" id="ARBA00022679"/>
    </source>
</evidence>
<evidence type="ECO:0000313" key="6">
    <source>
        <dbReference type="EMBL" id="KZA99792.1"/>
    </source>
</evidence>
<feature type="transmembrane region" description="Helical" evidence="4">
    <location>
        <begin position="290"/>
        <end position="310"/>
    </location>
</feature>
<protein>
    <submittedName>
        <fullName evidence="6">Succinoglycan biosynthesis protein</fullName>
    </submittedName>
</protein>